<dbReference type="Proteomes" id="UP000729290">
    <property type="component" value="Unassembled WGS sequence"/>
</dbReference>
<gene>
    <name evidence="8" type="ORF">H9X83_04720</name>
</gene>
<comment type="similarity">
    <text evidence="2 6">Belongs to the class-I pyridoxal-phosphate-dependent aminotransferase family.</text>
</comment>
<evidence type="ECO:0000256" key="3">
    <source>
        <dbReference type="ARBA" id="ARBA00022576"/>
    </source>
</evidence>
<sequence>MNQKILQMQPSASVTLMGKAKEMQKTNPAIISLAGGEPDFDTPAPITMAAMKSLLEGNTHYVVGPGILELREAIQKKMWEENGVVCDVNHILLTPGGKNAIYLAVNAVLNPEDEVIVLDPAWVSYEPIIQAAGGKCVKVKLDYKNQYRITKEKLEAAYTSKTKMLIINYPNNPTGRILHKDEADILEDFLLAHPDIYLLSDEIYEKIIYDDHKNISMASRESIRDRVITVNGFSKSVAMTGWRMGYMVSNKEVFQAAYKLYQHSLSCMSGFLQKGAVEAFGCLREMEEMRQIYQQRRDMFTGMLNRIKGVRCDLPEGAFYAWVYFDVKNMNSMEVCEYLLENAGVVGMPGNAYGEENICCMRFSFATATEDLRRAAENIKVAIEKIQ</sequence>
<dbReference type="InterPro" id="IPR015421">
    <property type="entry name" value="PyrdxlP-dep_Trfase_major"/>
</dbReference>
<evidence type="ECO:0000256" key="4">
    <source>
        <dbReference type="ARBA" id="ARBA00022679"/>
    </source>
</evidence>
<dbReference type="PANTHER" id="PTHR46383:SF1">
    <property type="entry name" value="ASPARTATE AMINOTRANSFERASE"/>
    <property type="match status" value="1"/>
</dbReference>
<evidence type="ECO:0000259" key="7">
    <source>
        <dbReference type="Pfam" id="PF00155"/>
    </source>
</evidence>
<comment type="cofactor">
    <cofactor evidence="1 6">
        <name>pyridoxal 5'-phosphate</name>
        <dbReference type="ChEBI" id="CHEBI:597326"/>
    </cofactor>
</comment>
<dbReference type="Pfam" id="PF00155">
    <property type="entry name" value="Aminotran_1_2"/>
    <property type="match status" value="1"/>
</dbReference>
<keyword evidence="9" id="KW-1185">Reference proteome</keyword>
<evidence type="ECO:0000256" key="5">
    <source>
        <dbReference type="ARBA" id="ARBA00022898"/>
    </source>
</evidence>
<dbReference type="InterPro" id="IPR015422">
    <property type="entry name" value="PyrdxlP-dep_Trfase_small"/>
</dbReference>
<dbReference type="SUPFAM" id="SSF53383">
    <property type="entry name" value="PLP-dependent transferases"/>
    <property type="match status" value="1"/>
</dbReference>
<evidence type="ECO:0000313" key="8">
    <source>
        <dbReference type="EMBL" id="MBM6877456.1"/>
    </source>
</evidence>
<dbReference type="Gene3D" id="3.90.1150.10">
    <property type="entry name" value="Aspartate Aminotransferase, domain 1"/>
    <property type="match status" value="1"/>
</dbReference>
<comment type="caution">
    <text evidence="8">The sequence shown here is derived from an EMBL/GenBank/DDBJ whole genome shotgun (WGS) entry which is preliminary data.</text>
</comment>
<dbReference type="InterPro" id="IPR015424">
    <property type="entry name" value="PyrdxlP-dep_Trfase"/>
</dbReference>
<evidence type="ECO:0000256" key="2">
    <source>
        <dbReference type="ARBA" id="ARBA00007441"/>
    </source>
</evidence>
<reference evidence="8 9" key="1">
    <citation type="journal article" date="2021" name="Sci. Rep.">
        <title>The distribution of antibiotic resistance genes in chicken gut microbiota commensals.</title>
        <authorList>
            <person name="Juricova H."/>
            <person name="Matiasovicova J."/>
            <person name="Kubasova T."/>
            <person name="Cejkova D."/>
            <person name="Rychlik I."/>
        </authorList>
    </citation>
    <scope>NUCLEOTIDE SEQUENCE [LARGE SCALE GENOMIC DNA]</scope>
    <source>
        <strain evidence="8 9">An431b</strain>
    </source>
</reference>
<organism evidence="8 9">
    <name type="scientific">Anaerotignum lactatifermentans</name>
    <dbReference type="NCBI Taxonomy" id="160404"/>
    <lineage>
        <taxon>Bacteria</taxon>
        <taxon>Bacillati</taxon>
        <taxon>Bacillota</taxon>
        <taxon>Clostridia</taxon>
        <taxon>Lachnospirales</taxon>
        <taxon>Anaerotignaceae</taxon>
        <taxon>Anaerotignum</taxon>
    </lineage>
</organism>
<dbReference type="PROSITE" id="PS00105">
    <property type="entry name" value="AA_TRANSFER_CLASS_1"/>
    <property type="match status" value="1"/>
</dbReference>
<name>A0ABS2G7K2_9FIRM</name>
<feature type="domain" description="Aminotransferase class I/classII large" evidence="7">
    <location>
        <begin position="30"/>
        <end position="379"/>
    </location>
</feature>
<dbReference type="GO" id="GO:0008483">
    <property type="term" value="F:transaminase activity"/>
    <property type="evidence" value="ECO:0007669"/>
    <property type="project" value="UniProtKB-KW"/>
</dbReference>
<dbReference type="EMBL" id="JACSNV010000005">
    <property type="protein sequence ID" value="MBM6877456.1"/>
    <property type="molecule type" value="Genomic_DNA"/>
</dbReference>
<dbReference type="InterPro" id="IPR050596">
    <property type="entry name" value="AspAT/PAT-like"/>
</dbReference>
<protein>
    <recommendedName>
        <fullName evidence="6">Aminotransferase</fullName>
        <ecNumber evidence="6">2.6.1.-</ecNumber>
    </recommendedName>
</protein>
<evidence type="ECO:0000256" key="1">
    <source>
        <dbReference type="ARBA" id="ARBA00001933"/>
    </source>
</evidence>
<proteinExistence type="inferred from homology"/>
<keyword evidence="3 6" id="KW-0032">Aminotransferase</keyword>
<accession>A0ABS2G7K2</accession>
<dbReference type="Gene3D" id="3.40.640.10">
    <property type="entry name" value="Type I PLP-dependent aspartate aminotransferase-like (Major domain)"/>
    <property type="match status" value="1"/>
</dbReference>
<keyword evidence="4 6" id="KW-0808">Transferase</keyword>
<dbReference type="RefSeq" id="WP_205133512.1">
    <property type="nucleotide sequence ID" value="NZ_JACSNT010000006.1"/>
</dbReference>
<dbReference type="EC" id="2.6.1.-" evidence="6"/>
<dbReference type="InterPro" id="IPR004839">
    <property type="entry name" value="Aminotransferase_I/II_large"/>
</dbReference>
<dbReference type="PANTHER" id="PTHR46383">
    <property type="entry name" value="ASPARTATE AMINOTRANSFERASE"/>
    <property type="match status" value="1"/>
</dbReference>
<keyword evidence="5" id="KW-0663">Pyridoxal phosphate</keyword>
<evidence type="ECO:0000256" key="6">
    <source>
        <dbReference type="RuleBase" id="RU000481"/>
    </source>
</evidence>
<dbReference type="CDD" id="cd00609">
    <property type="entry name" value="AAT_like"/>
    <property type="match status" value="1"/>
</dbReference>
<evidence type="ECO:0000313" key="9">
    <source>
        <dbReference type="Proteomes" id="UP000729290"/>
    </source>
</evidence>
<dbReference type="InterPro" id="IPR004838">
    <property type="entry name" value="NHTrfase_class1_PyrdxlP-BS"/>
</dbReference>